<keyword evidence="1" id="KW-1133">Transmembrane helix</keyword>
<sequence length="83" mass="9599">MYKSILTFLHPKRNASRPMRTRSGSKQVKRRALRLTLAWRSAWRVSRLRPRSLSRTSTAGRERCLGLGALLCSLGILFYCMFV</sequence>
<dbReference type="EMBL" id="ML143386">
    <property type="protein sequence ID" value="TBU35428.1"/>
    <property type="molecule type" value="Genomic_DNA"/>
</dbReference>
<gene>
    <name evidence="2" type="ORF">BD311DRAFT_743962</name>
</gene>
<proteinExistence type="predicted"/>
<keyword evidence="1" id="KW-0472">Membrane</keyword>
<protein>
    <submittedName>
        <fullName evidence="2">Uncharacterized protein</fullName>
    </submittedName>
</protein>
<reference evidence="2" key="1">
    <citation type="submission" date="2019-01" db="EMBL/GenBank/DDBJ databases">
        <title>Draft genome sequences of three monokaryotic isolates of the white-rot basidiomycete fungus Dichomitus squalens.</title>
        <authorList>
            <consortium name="DOE Joint Genome Institute"/>
            <person name="Lopez S.C."/>
            <person name="Andreopoulos B."/>
            <person name="Pangilinan J."/>
            <person name="Lipzen A."/>
            <person name="Riley R."/>
            <person name="Ahrendt S."/>
            <person name="Ng V."/>
            <person name="Barry K."/>
            <person name="Daum C."/>
            <person name="Grigoriev I.V."/>
            <person name="Hilden K.S."/>
            <person name="Makela M.R."/>
            <person name="de Vries R.P."/>
        </authorList>
    </citation>
    <scope>NUCLEOTIDE SEQUENCE [LARGE SCALE GENOMIC DNA]</scope>
    <source>
        <strain evidence="2">OM18370.1</strain>
    </source>
</reference>
<dbReference type="Proteomes" id="UP000292957">
    <property type="component" value="Unassembled WGS sequence"/>
</dbReference>
<accession>A0A4Q9N5Y0</accession>
<dbReference type="AlphaFoldDB" id="A0A4Q9N5Y0"/>
<evidence type="ECO:0000313" key="2">
    <source>
        <dbReference type="EMBL" id="TBU35428.1"/>
    </source>
</evidence>
<name>A0A4Q9N5Y0_9APHY</name>
<keyword evidence="1" id="KW-0812">Transmembrane</keyword>
<organism evidence="2">
    <name type="scientific">Dichomitus squalens</name>
    <dbReference type="NCBI Taxonomy" id="114155"/>
    <lineage>
        <taxon>Eukaryota</taxon>
        <taxon>Fungi</taxon>
        <taxon>Dikarya</taxon>
        <taxon>Basidiomycota</taxon>
        <taxon>Agaricomycotina</taxon>
        <taxon>Agaricomycetes</taxon>
        <taxon>Polyporales</taxon>
        <taxon>Polyporaceae</taxon>
        <taxon>Dichomitus</taxon>
    </lineage>
</organism>
<evidence type="ECO:0000256" key="1">
    <source>
        <dbReference type="SAM" id="Phobius"/>
    </source>
</evidence>
<feature type="transmembrane region" description="Helical" evidence="1">
    <location>
        <begin position="63"/>
        <end position="82"/>
    </location>
</feature>